<sequence length="372" mass="40151">MVTSWGVRSSGRGGRECVGEHRRRMFVCSRFASRPAEGATRTGNNVTLRLGETAILRCYLEGHVGRVAWLNRSSIVFAGSDKWSSDPRVTLVGVAGGGEYSLRVAQLTPRDEGTYTCSVQTPSSGPHTTHYHLIVQVPPRITNISGDVTVNEGANVTISCWGMGQPEPSITWRHLSPAAKDDEYEGEFLEIEGISRDQAGEYQCSATNDIASTDTRKVRVTVNYPPSGLEVRSNGMLVGRLGSLRCEAAAVPLPSFLWFKENKRPCESCRLQDGVSGVSIRTEGRRSTLSFHNVTELHYGNYTCQATNPLGLSTVSLLATRSHSPSYPTPIQAGDSYAQEDPSSNGHQSPARAVAGLVLVLAASAAFSFSAQ</sequence>
<keyword evidence="3" id="KW-1185">Reference proteome</keyword>
<organism evidence="3 4">
    <name type="scientific">Petromyzon marinus</name>
    <name type="common">Sea lamprey</name>
    <dbReference type="NCBI Taxonomy" id="7757"/>
    <lineage>
        <taxon>Eukaryota</taxon>
        <taxon>Metazoa</taxon>
        <taxon>Chordata</taxon>
        <taxon>Craniata</taxon>
        <taxon>Vertebrata</taxon>
        <taxon>Cyclostomata</taxon>
        <taxon>Hyperoartia</taxon>
        <taxon>Petromyzontiformes</taxon>
        <taxon>Petromyzontidae</taxon>
        <taxon>Petromyzon</taxon>
    </lineage>
</organism>
<feature type="domain" description="Ig-like" evidence="2">
    <location>
        <begin position="35"/>
        <end position="134"/>
    </location>
</feature>
<dbReference type="InterPro" id="IPR013106">
    <property type="entry name" value="Ig_V-set"/>
</dbReference>
<dbReference type="SMART" id="SM00408">
    <property type="entry name" value="IGc2"/>
    <property type="match status" value="3"/>
</dbReference>
<dbReference type="Gene3D" id="2.60.40.10">
    <property type="entry name" value="Immunoglobulins"/>
    <property type="match status" value="3"/>
</dbReference>
<dbReference type="InterPro" id="IPR050876">
    <property type="entry name" value="IgLON_domain"/>
</dbReference>
<gene>
    <name evidence="4" type="primary">LOC116955960</name>
</gene>
<feature type="domain" description="Ig-like" evidence="2">
    <location>
        <begin position="225"/>
        <end position="316"/>
    </location>
</feature>
<dbReference type="SMART" id="SM00409">
    <property type="entry name" value="IG"/>
    <property type="match status" value="3"/>
</dbReference>
<reference evidence="4" key="1">
    <citation type="submission" date="2025-08" db="UniProtKB">
        <authorList>
            <consortium name="RefSeq"/>
        </authorList>
    </citation>
    <scope>IDENTIFICATION</scope>
    <source>
        <tissue evidence="4">Sperm</tissue>
    </source>
</reference>
<evidence type="ECO:0000259" key="2">
    <source>
        <dbReference type="PROSITE" id="PS50835"/>
    </source>
</evidence>
<dbReference type="InterPro" id="IPR003598">
    <property type="entry name" value="Ig_sub2"/>
</dbReference>
<dbReference type="SUPFAM" id="SSF48726">
    <property type="entry name" value="Immunoglobulin"/>
    <property type="match status" value="3"/>
</dbReference>
<dbReference type="RefSeq" id="XP_032833211.1">
    <property type="nucleotide sequence ID" value="XM_032977320.1"/>
</dbReference>
<evidence type="ECO:0000313" key="3">
    <source>
        <dbReference type="Proteomes" id="UP001318040"/>
    </source>
</evidence>
<protein>
    <submittedName>
        <fullName evidence="4">Limbic system-associated membrane protein-like isoform X1</fullName>
    </submittedName>
</protein>
<evidence type="ECO:0000256" key="1">
    <source>
        <dbReference type="SAM" id="MobiDB-lite"/>
    </source>
</evidence>
<dbReference type="InterPro" id="IPR013783">
    <property type="entry name" value="Ig-like_fold"/>
</dbReference>
<dbReference type="PANTHER" id="PTHR42757">
    <property type="entry name" value="IGLON FAMILY OF IMMUNOGLOBULIN SUPERFAMILY-RELATED"/>
    <property type="match status" value="1"/>
</dbReference>
<evidence type="ECO:0000313" key="4">
    <source>
        <dbReference type="RefSeq" id="XP_032833211.1"/>
    </source>
</evidence>
<dbReference type="InterPro" id="IPR007110">
    <property type="entry name" value="Ig-like_dom"/>
</dbReference>
<dbReference type="InterPro" id="IPR036179">
    <property type="entry name" value="Ig-like_dom_sf"/>
</dbReference>
<dbReference type="PROSITE" id="PS50835">
    <property type="entry name" value="IG_LIKE"/>
    <property type="match status" value="3"/>
</dbReference>
<dbReference type="Pfam" id="PF13927">
    <property type="entry name" value="Ig_3"/>
    <property type="match status" value="2"/>
</dbReference>
<dbReference type="InterPro" id="IPR003599">
    <property type="entry name" value="Ig_sub"/>
</dbReference>
<dbReference type="CDD" id="cd00096">
    <property type="entry name" value="Ig"/>
    <property type="match status" value="1"/>
</dbReference>
<dbReference type="PANTHER" id="PTHR42757:SF32">
    <property type="entry name" value="PROTEIN AMALGAM"/>
    <property type="match status" value="1"/>
</dbReference>
<feature type="domain" description="Ig-like" evidence="2">
    <location>
        <begin position="139"/>
        <end position="221"/>
    </location>
</feature>
<dbReference type="Pfam" id="PF07686">
    <property type="entry name" value="V-set"/>
    <property type="match status" value="1"/>
</dbReference>
<proteinExistence type="predicted"/>
<name>A0AAJ7XG50_PETMA</name>
<dbReference type="AlphaFoldDB" id="A0AAJ7XG50"/>
<dbReference type="KEGG" id="pmrn:116955960"/>
<accession>A0AAJ7XG50</accession>
<dbReference type="SMART" id="SM00406">
    <property type="entry name" value="IGv"/>
    <property type="match status" value="1"/>
</dbReference>
<feature type="region of interest" description="Disordered" evidence="1">
    <location>
        <begin position="328"/>
        <end position="349"/>
    </location>
</feature>
<dbReference type="Proteomes" id="UP001318040">
    <property type="component" value="Chromosome 62"/>
</dbReference>